<dbReference type="GO" id="GO:0000077">
    <property type="term" value="P:DNA damage checkpoint signaling"/>
    <property type="evidence" value="ECO:0007669"/>
    <property type="project" value="InterPro"/>
</dbReference>
<keyword evidence="5" id="KW-0539">Nucleus</keyword>
<dbReference type="GO" id="GO:0030896">
    <property type="term" value="C:checkpoint clamp complex"/>
    <property type="evidence" value="ECO:0007669"/>
    <property type="project" value="TreeGrafter"/>
</dbReference>
<evidence type="ECO:0000256" key="1">
    <source>
        <dbReference type="ARBA" id="ARBA00004123"/>
    </source>
</evidence>
<proteinExistence type="inferred from homology"/>
<dbReference type="Proteomes" id="UP001164286">
    <property type="component" value="Unassembled WGS sequence"/>
</dbReference>
<evidence type="ECO:0000313" key="8">
    <source>
        <dbReference type="Proteomes" id="UP001164286"/>
    </source>
</evidence>
<dbReference type="GO" id="GO:0006281">
    <property type="term" value="P:DNA repair"/>
    <property type="evidence" value="ECO:0007669"/>
    <property type="project" value="UniProtKB-KW"/>
</dbReference>
<evidence type="ECO:0000256" key="3">
    <source>
        <dbReference type="ARBA" id="ARBA00022763"/>
    </source>
</evidence>
<dbReference type="PANTHER" id="PTHR10870:SF0">
    <property type="entry name" value="CELL CYCLE CHECKPOINT PROTEIN RAD1"/>
    <property type="match status" value="1"/>
</dbReference>
<dbReference type="EMBL" id="JAKWFO010000003">
    <property type="protein sequence ID" value="KAI9637818.1"/>
    <property type="molecule type" value="Genomic_DNA"/>
</dbReference>
<dbReference type="AlphaFoldDB" id="A0AA38HCV4"/>
<dbReference type="Gene3D" id="3.70.10.10">
    <property type="match status" value="1"/>
</dbReference>
<evidence type="ECO:0000256" key="4">
    <source>
        <dbReference type="ARBA" id="ARBA00023204"/>
    </source>
</evidence>
<evidence type="ECO:0000256" key="6">
    <source>
        <dbReference type="SAM" id="MobiDB-lite"/>
    </source>
</evidence>
<dbReference type="GeneID" id="77731082"/>
<comment type="caution">
    <text evidence="7">The sequence shown here is derived from an EMBL/GenBank/DDBJ whole genome shotgun (WGS) entry which is preliminary data.</text>
</comment>
<dbReference type="PRINTS" id="PR01245">
    <property type="entry name" value="RAD1REC1"/>
</dbReference>
<sequence>MSQDEYMSQMKASQAGATQILVAQTDDVRPFARLLRGIGLKHNAVMVISNEGFEITVEEVKTLSAIAYIPTNLFQTFTYAPPDDDAPAFEISLDSLLQCLNIFGNAGSAGSGSALNNMGGKKQRRWAGEGEGGGDDDTSFSSGRGGGRERRTGMRMTWAGHGEPLSMFLQDDGKGPVTTCELSTYQPEEMMAQAFDIDNRAVYVIMKSELFRDALLDLPPSSTKITLTATPPRVALPDHLANATSSSNLRRAHKADVGNLGIKAQGDFGETQLDYPNEKSVMETFDVETEVQFSYHYAHFAMLSRALQQSVKIALQIEHTGYLCLQIMMPITKDLGTGVHMGILEFKMNALEEDEE</sequence>
<dbReference type="Pfam" id="PF02144">
    <property type="entry name" value="Rad1"/>
    <property type="match status" value="1"/>
</dbReference>
<keyword evidence="4" id="KW-0234">DNA repair</keyword>
<accession>A0AA38HCV4</accession>
<gene>
    <name evidence="7" type="ORF">MKK02DRAFT_42190</name>
</gene>
<protein>
    <submittedName>
        <fullName evidence="7">DNA repair protein Rad1</fullName>
    </submittedName>
</protein>
<feature type="region of interest" description="Disordered" evidence="6">
    <location>
        <begin position="114"/>
        <end position="151"/>
    </location>
</feature>
<keyword evidence="8" id="KW-1185">Reference proteome</keyword>
<evidence type="ECO:0000313" key="7">
    <source>
        <dbReference type="EMBL" id="KAI9637818.1"/>
    </source>
</evidence>
<dbReference type="InterPro" id="IPR003021">
    <property type="entry name" value="Rad1_Rec1_Rad17"/>
</dbReference>
<organism evidence="7 8">
    <name type="scientific">Dioszegia hungarica</name>
    <dbReference type="NCBI Taxonomy" id="4972"/>
    <lineage>
        <taxon>Eukaryota</taxon>
        <taxon>Fungi</taxon>
        <taxon>Dikarya</taxon>
        <taxon>Basidiomycota</taxon>
        <taxon>Agaricomycotina</taxon>
        <taxon>Tremellomycetes</taxon>
        <taxon>Tremellales</taxon>
        <taxon>Bulleribasidiaceae</taxon>
        <taxon>Dioszegia</taxon>
    </lineage>
</organism>
<evidence type="ECO:0000256" key="2">
    <source>
        <dbReference type="ARBA" id="ARBA00010991"/>
    </source>
</evidence>
<evidence type="ECO:0000256" key="5">
    <source>
        <dbReference type="ARBA" id="ARBA00023242"/>
    </source>
</evidence>
<reference evidence="7" key="1">
    <citation type="journal article" date="2022" name="G3 (Bethesda)">
        <title>High quality genome of the basidiomycete yeast Dioszegia hungarica PDD-24b-2 isolated from cloud water.</title>
        <authorList>
            <person name="Jarrige D."/>
            <person name="Haridas S."/>
            <person name="Bleykasten-Grosshans C."/>
            <person name="Joly M."/>
            <person name="Nadalig T."/>
            <person name="Sancelme M."/>
            <person name="Vuilleumier S."/>
            <person name="Grigoriev I.V."/>
            <person name="Amato P."/>
            <person name="Bringel F."/>
        </authorList>
    </citation>
    <scope>NUCLEOTIDE SEQUENCE</scope>
    <source>
        <strain evidence="7">PDD-24b-2</strain>
    </source>
</reference>
<dbReference type="RefSeq" id="XP_052947595.1">
    <property type="nucleotide sequence ID" value="XM_053091877.1"/>
</dbReference>
<comment type="subcellular location">
    <subcellularLocation>
        <location evidence="1">Nucleus</location>
    </subcellularLocation>
</comment>
<comment type="similarity">
    <text evidence="2">Belongs to the rad1 family.</text>
</comment>
<keyword evidence="3" id="KW-0227">DNA damage</keyword>
<name>A0AA38HCV4_9TREE</name>
<dbReference type="PANTHER" id="PTHR10870">
    <property type="entry name" value="CELL CYCLE CHECKPOINT PROTEIN RAD1"/>
    <property type="match status" value="1"/>
</dbReference>